<evidence type="ECO:0008006" key="3">
    <source>
        <dbReference type="Google" id="ProtNLM"/>
    </source>
</evidence>
<name>Q2SKH8_HAHCH</name>
<protein>
    <recommendedName>
        <fullName evidence="3">FOG: WD40-like repeat</fullName>
    </recommendedName>
</protein>
<gene>
    <name evidence="1" type="ordered locus">HCH_02012</name>
</gene>
<dbReference type="HOGENOM" id="CLU_665393_0_0_6"/>
<dbReference type="SUPFAM" id="SSF63829">
    <property type="entry name" value="Calcium-dependent phosphotriesterase"/>
    <property type="match status" value="1"/>
</dbReference>
<dbReference type="KEGG" id="hch:HCH_02012"/>
<dbReference type="EMBL" id="CP000155">
    <property type="protein sequence ID" value="ABC28846.1"/>
    <property type="molecule type" value="Genomic_DNA"/>
</dbReference>
<dbReference type="Gene3D" id="2.130.10.10">
    <property type="entry name" value="YVTN repeat-like/Quinoprotein amine dehydrogenase"/>
    <property type="match status" value="1"/>
</dbReference>
<evidence type="ECO:0000313" key="1">
    <source>
        <dbReference type="EMBL" id="ABC28846.1"/>
    </source>
</evidence>
<dbReference type="OrthoDB" id="6195244at2"/>
<evidence type="ECO:0000313" key="2">
    <source>
        <dbReference type="Proteomes" id="UP000000238"/>
    </source>
</evidence>
<dbReference type="eggNOG" id="COG1520">
    <property type="taxonomic scope" value="Bacteria"/>
</dbReference>
<organism evidence="1 2">
    <name type="scientific">Hahella chejuensis (strain KCTC 2396)</name>
    <dbReference type="NCBI Taxonomy" id="349521"/>
    <lineage>
        <taxon>Bacteria</taxon>
        <taxon>Pseudomonadati</taxon>
        <taxon>Pseudomonadota</taxon>
        <taxon>Gammaproteobacteria</taxon>
        <taxon>Oceanospirillales</taxon>
        <taxon>Hahellaceae</taxon>
        <taxon>Hahella</taxon>
    </lineage>
</organism>
<reference evidence="1 2" key="1">
    <citation type="journal article" date="2005" name="Nucleic Acids Res.">
        <title>Genomic blueprint of Hahella chejuensis, a marine microbe producing an algicidal agent.</title>
        <authorList>
            <person name="Jeong H."/>
            <person name="Yim J.H."/>
            <person name="Lee C."/>
            <person name="Choi S.-H."/>
            <person name="Park Y.K."/>
            <person name="Yoon S.H."/>
            <person name="Hur C.-G."/>
            <person name="Kang H.-Y."/>
            <person name="Kim D."/>
            <person name="Lee H.H."/>
            <person name="Park K.H."/>
            <person name="Park S.-H."/>
            <person name="Park H.-S."/>
            <person name="Lee H.K."/>
            <person name="Oh T.K."/>
            <person name="Kim J.F."/>
        </authorList>
    </citation>
    <scope>NUCLEOTIDE SEQUENCE [LARGE SCALE GENOMIC DNA]</scope>
    <source>
        <strain evidence="1 2">KCTC 2396</strain>
    </source>
</reference>
<dbReference type="AlphaFoldDB" id="Q2SKH8"/>
<dbReference type="RefSeq" id="WP_011395917.1">
    <property type="nucleotide sequence ID" value="NC_007645.1"/>
</dbReference>
<dbReference type="STRING" id="349521.HCH_02012"/>
<proteinExistence type="predicted"/>
<sequence length="429" mass="45368">MLQDQLAPNWTLTPTSGLQINTTAISANGAQLITGTSSEYGESSDFAIYSYATDGSAPSLQWSDPLGDNVTQGVFWVAVSGNGAYAAAGGQYSSGNGFLRTYNVGVGVSSRQEFSVDSRINEVESSFDGSTIIAVEGSNALLLTLNGQSYTDSPTNVSESYLRSCGVCNTGEIVVVGGELDSYSEHAEFARGRKPAKRAEVSSTGLVILYANQNGTLVEYGRFHTATGVLRVVISADGGYFAASTKNGYVYLFATPDSPVSGLTPLWSYTPSDQSLGLTYALAIANVNGKVYVGAGGNYDGSGAAKAASDSPGFGFAYMLQNAGESGDYYPQRLWINQLEYCPNPGMNMDANAQYVTSTDGEPIFSDSNSSPQEETPGNFYLFNAQTGELYWKYATSLMNWPMSINAEGTAVFAGSDDGSVYYWGSPAL</sequence>
<dbReference type="Proteomes" id="UP000000238">
    <property type="component" value="Chromosome"/>
</dbReference>
<dbReference type="InterPro" id="IPR015943">
    <property type="entry name" value="WD40/YVTN_repeat-like_dom_sf"/>
</dbReference>
<accession>Q2SKH8</accession>
<keyword evidence="2" id="KW-1185">Reference proteome</keyword>